<evidence type="ECO:0000259" key="8">
    <source>
        <dbReference type="PROSITE" id="PS50850"/>
    </source>
</evidence>
<feature type="transmembrane region" description="Helical" evidence="7">
    <location>
        <begin position="319"/>
        <end position="341"/>
    </location>
</feature>
<dbReference type="InterPro" id="IPR020846">
    <property type="entry name" value="MFS_dom"/>
</dbReference>
<dbReference type="Gene3D" id="1.20.1250.20">
    <property type="entry name" value="MFS general substrate transporter like domains"/>
    <property type="match status" value="1"/>
</dbReference>
<evidence type="ECO:0000256" key="3">
    <source>
        <dbReference type="ARBA" id="ARBA00022475"/>
    </source>
</evidence>
<dbReference type="PROSITE" id="PS50850">
    <property type="entry name" value="MFS"/>
    <property type="match status" value="1"/>
</dbReference>
<name>A0A318D6E9_9GAMM</name>
<dbReference type="Proteomes" id="UP000247689">
    <property type="component" value="Unassembled WGS sequence"/>
</dbReference>
<reference evidence="9 10" key="1">
    <citation type="submission" date="2018-05" db="EMBL/GenBank/DDBJ databases">
        <title>Kangiella spongicola genome sequence.</title>
        <authorList>
            <person name="Maclea K.S."/>
            <person name="Goen A.E."/>
            <person name="Kelley C."/>
            <person name="Underriner A."/>
            <person name="Silverwood T."/>
            <person name="Trachtenberg A.M."/>
        </authorList>
    </citation>
    <scope>NUCLEOTIDE SEQUENCE [LARGE SCALE GENOMIC DNA]</scope>
    <source>
        <strain evidence="9 10">ATCC BAA-2076</strain>
    </source>
</reference>
<evidence type="ECO:0000256" key="6">
    <source>
        <dbReference type="ARBA" id="ARBA00023136"/>
    </source>
</evidence>
<dbReference type="Pfam" id="PF05977">
    <property type="entry name" value="MFS_3"/>
    <property type="match status" value="1"/>
</dbReference>
<evidence type="ECO:0000313" key="10">
    <source>
        <dbReference type="Proteomes" id="UP000247689"/>
    </source>
</evidence>
<feature type="transmembrane region" description="Helical" evidence="7">
    <location>
        <begin position="180"/>
        <end position="198"/>
    </location>
</feature>
<feature type="transmembrane region" description="Helical" evidence="7">
    <location>
        <begin position="353"/>
        <end position="375"/>
    </location>
</feature>
<feature type="transmembrane region" description="Helical" evidence="7">
    <location>
        <begin position="231"/>
        <end position="250"/>
    </location>
</feature>
<feature type="transmembrane region" description="Helical" evidence="7">
    <location>
        <begin position="51"/>
        <end position="73"/>
    </location>
</feature>
<keyword evidence="3" id="KW-1003">Cell membrane</keyword>
<comment type="caution">
    <text evidence="9">The sequence shown here is derived from an EMBL/GenBank/DDBJ whole genome shotgun (WGS) entry which is preliminary data.</text>
</comment>
<dbReference type="InterPro" id="IPR036259">
    <property type="entry name" value="MFS_trans_sf"/>
</dbReference>
<accession>A0A318D6E9</accession>
<evidence type="ECO:0000256" key="4">
    <source>
        <dbReference type="ARBA" id="ARBA00022692"/>
    </source>
</evidence>
<keyword evidence="10" id="KW-1185">Reference proteome</keyword>
<dbReference type="PANTHER" id="PTHR23513:SF11">
    <property type="entry name" value="STAPHYLOFERRIN A TRANSPORTER"/>
    <property type="match status" value="1"/>
</dbReference>
<evidence type="ECO:0000256" key="2">
    <source>
        <dbReference type="ARBA" id="ARBA00022448"/>
    </source>
</evidence>
<evidence type="ECO:0000256" key="7">
    <source>
        <dbReference type="SAM" id="Phobius"/>
    </source>
</evidence>
<dbReference type="GO" id="GO:0005886">
    <property type="term" value="C:plasma membrane"/>
    <property type="evidence" value="ECO:0007669"/>
    <property type="project" value="UniProtKB-SubCell"/>
</dbReference>
<gene>
    <name evidence="9" type="ORF">DL796_10590</name>
</gene>
<dbReference type="EMBL" id="QICH01000003">
    <property type="protein sequence ID" value="PXF62764.1"/>
    <property type="molecule type" value="Genomic_DNA"/>
</dbReference>
<keyword evidence="2" id="KW-0813">Transport</keyword>
<dbReference type="GO" id="GO:0022857">
    <property type="term" value="F:transmembrane transporter activity"/>
    <property type="evidence" value="ECO:0007669"/>
    <property type="project" value="InterPro"/>
</dbReference>
<feature type="transmembrane region" description="Helical" evidence="7">
    <location>
        <begin position="262"/>
        <end position="283"/>
    </location>
</feature>
<sequence>MTNKNTEQTSALSPFKHKSFLVMWIATLVSNIGTWMHSVGAGWLMTELSSSALLVSLVQTATTLPVFIFALPAGTLADLFDKHKMLLVINSFMLSVALLLAILVLNEMVTPTLLLTLTFLLGIGTAFMAPTWQAVIPSLIPKKDLPQAVALGSISINVSRAIGPALSGVLIATVALSSPFFVNAITFVFIIMALFWLLKRREKQPTLASKRFWPAIKVGVSHSFNNPALKATMLHILIFMIFANAFWALLPMIIRDNLGGNASYYGIVMSLIGIGAVITALYLPKIKKYLTPNRLVLVGTILVSLATLLFALVNNKIIALILCFSFGVGWMLVLSTINVSAQQALPEWVRARGLAVFMVIFFGGMSLGSVAWGWIAEISTLNTALISSALGGIACSLLIIKFKLQQGANMDLSPSRHWPAPQVHSQVENDKGPVKIIIHYKISEANRDKFLSKVKGLKASRRRNGAYNWGIYEDTEVEGHFIEHFMEVSWAHHLMHHENVTIEDKPLQDEVKALDERENGPTVKHYLYRTSKNRR</sequence>
<keyword evidence="6 7" id="KW-0472">Membrane</keyword>
<protein>
    <submittedName>
        <fullName evidence="9">MFS transporter</fullName>
    </submittedName>
</protein>
<keyword evidence="5 7" id="KW-1133">Transmembrane helix</keyword>
<dbReference type="SUPFAM" id="SSF103473">
    <property type="entry name" value="MFS general substrate transporter"/>
    <property type="match status" value="1"/>
</dbReference>
<dbReference type="OrthoDB" id="9775268at2"/>
<feature type="transmembrane region" description="Helical" evidence="7">
    <location>
        <begin position="112"/>
        <end position="136"/>
    </location>
</feature>
<comment type="subcellular location">
    <subcellularLocation>
        <location evidence="1">Cell membrane</location>
        <topology evidence="1">Multi-pass membrane protein</topology>
    </subcellularLocation>
</comment>
<evidence type="ECO:0000256" key="1">
    <source>
        <dbReference type="ARBA" id="ARBA00004651"/>
    </source>
</evidence>
<proteinExistence type="predicted"/>
<dbReference type="CDD" id="cd06173">
    <property type="entry name" value="MFS_MefA_like"/>
    <property type="match status" value="1"/>
</dbReference>
<dbReference type="InterPro" id="IPR010290">
    <property type="entry name" value="TM_effector"/>
</dbReference>
<dbReference type="AlphaFoldDB" id="A0A318D6E9"/>
<feature type="domain" description="Major facilitator superfamily (MFS) profile" evidence="8">
    <location>
        <begin position="19"/>
        <end position="406"/>
    </location>
</feature>
<dbReference type="RefSeq" id="WP_110201672.1">
    <property type="nucleotide sequence ID" value="NZ_QICH01000003.1"/>
</dbReference>
<evidence type="ECO:0000313" key="9">
    <source>
        <dbReference type="EMBL" id="PXF62764.1"/>
    </source>
</evidence>
<feature type="transmembrane region" description="Helical" evidence="7">
    <location>
        <begin position="21"/>
        <end position="45"/>
    </location>
</feature>
<feature type="transmembrane region" description="Helical" evidence="7">
    <location>
        <begin position="295"/>
        <end position="313"/>
    </location>
</feature>
<evidence type="ECO:0000256" key="5">
    <source>
        <dbReference type="ARBA" id="ARBA00022989"/>
    </source>
</evidence>
<organism evidence="9 10">
    <name type="scientific">Kangiella spongicola</name>
    <dbReference type="NCBI Taxonomy" id="796379"/>
    <lineage>
        <taxon>Bacteria</taxon>
        <taxon>Pseudomonadati</taxon>
        <taxon>Pseudomonadota</taxon>
        <taxon>Gammaproteobacteria</taxon>
        <taxon>Kangiellales</taxon>
        <taxon>Kangiellaceae</taxon>
        <taxon>Kangiella</taxon>
    </lineage>
</organism>
<feature type="transmembrane region" description="Helical" evidence="7">
    <location>
        <begin position="85"/>
        <end position="106"/>
    </location>
</feature>
<feature type="transmembrane region" description="Helical" evidence="7">
    <location>
        <begin position="381"/>
        <end position="400"/>
    </location>
</feature>
<keyword evidence="4 7" id="KW-0812">Transmembrane</keyword>
<dbReference type="PANTHER" id="PTHR23513">
    <property type="entry name" value="INTEGRAL MEMBRANE EFFLUX PROTEIN-RELATED"/>
    <property type="match status" value="1"/>
</dbReference>